<dbReference type="AlphaFoldDB" id="A0A494XU44"/>
<dbReference type="InterPro" id="IPR050248">
    <property type="entry name" value="Polysacc_deacetylase_ArnD"/>
</dbReference>
<dbReference type="OrthoDB" id="2649545at2"/>
<organism evidence="5 6">
    <name type="scientific">Cohnella endophytica</name>
    <dbReference type="NCBI Taxonomy" id="2419778"/>
    <lineage>
        <taxon>Bacteria</taxon>
        <taxon>Bacillati</taxon>
        <taxon>Bacillota</taxon>
        <taxon>Bacilli</taxon>
        <taxon>Bacillales</taxon>
        <taxon>Paenibacillaceae</taxon>
        <taxon>Cohnella</taxon>
    </lineage>
</organism>
<dbReference type="EMBL" id="RBZM01000007">
    <property type="protein sequence ID" value="RKP51644.1"/>
    <property type="molecule type" value="Genomic_DNA"/>
</dbReference>
<keyword evidence="2" id="KW-0378">Hydrolase</keyword>
<proteinExistence type="predicted"/>
<evidence type="ECO:0000313" key="6">
    <source>
        <dbReference type="Proteomes" id="UP000282076"/>
    </source>
</evidence>
<gene>
    <name evidence="5" type="ORF">D7Z26_17900</name>
</gene>
<dbReference type="InterPro" id="IPR011330">
    <property type="entry name" value="Glyco_hydro/deAcase_b/a-brl"/>
</dbReference>
<keyword evidence="1" id="KW-0479">Metal-binding</keyword>
<evidence type="ECO:0000259" key="4">
    <source>
        <dbReference type="PROSITE" id="PS51677"/>
    </source>
</evidence>
<evidence type="ECO:0000256" key="2">
    <source>
        <dbReference type="ARBA" id="ARBA00022801"/>
    </source>
</evidence>
<dbReference type="Gene3D" id="3.20.20.370">
    <property type="entry name" value="Glycoside hydrolase/deacetylase"/>
    <property type="match status" value="1"/>
</dbReference>
<dbReference type="GO" id="GO:0046872">
    <property type="term" value="F:metal ion binding"/>
    <property type="evidence" value="ECO:0007669"/>
    <property type="project" value="UniProtKB-KW"/>
</dbReference>
<dbReference type="SUPFAM" id="SSF88713">
    <property type="entry name" value="Glycoside hydrolase/deacetylase"/>
    <property type="match status" value="1"/>
</dbReference>
<evidence type="ECO:0000256" key="3">
    <source>
        <dbReference type="SAM" id="MobiDB-lite"/>
    </source>
</evidence>
<name>A0A494XU44_9BACL</name>
<accession>A0A494XU44</accession>
<dbReference type="CDD" id="cd10917">
    <property type="entry name" value="CE4_NodB_like_6s_7s"/>
    <property type="match status" value="1"/>
</dbReference>
<sequence>MRGKRVKKRRRTLAGTLGFMLLVAGIYAGFTAKEWKIGGPMVSSVVDAAPPAETATSSPPVGVESPAPTPAPTPTPTPKPPEVAVRPPEIHHPEQYKNRKLVALTFDDGPDNNYTTKILDILEEQHVKATFFLVGTQVVKYPATAKRIVDEGHSIGNHSWSHSDLSKLSGDALELQIGKTQQAIIQATGVTPGLMRAPYGALSDGVLDAIHRDGMKHIYWTVDTKDWAGSSVASIRKNVLDHTHKGGIILMHSFGGKKNALDHTVKVLPTIIKDLQARGYELVTVDELIDSEQVHPSVIK</sequence>
<dbReference type="PANTHER" id="PTHR10587">
    <property type="entry name" value="GLYCOSYL TRANSFERASE-RELATED"/>
    <property type="match status" value="1"/>
</dbReference>
<evidence type="ECO:0000256" key="1">
    <source>
        <dbReference type="ARBA" id="ARBA00022723"/>
    </source>
</evidence>
<dbReference type="GO" id="GO:0016810">
    <property type="term" value="F:hydrolase activity, acting on carbon-nitrogen (but not peptide) bonds"/>
    <property type="evidence" value="ECO:0007669"/>
    <property type="project" value="InterPro"/>
</dbReference>
<dbReference type="Proteomes" id="UP000282076">
    <property type="component" value="Unassembled WGS sequence"/>
</dbReference>
<dbReference type="RefSeq" id="WP_120978351.1">
    <property type="nucleotide sequence ID" value="NZ_RBZM01000007.1"/>
</dbReference>
<protein>
    <submittedName>
        <fullName evidence="5">Polysaccharide deacetylase family protein</fullName>
    </submittedName>
</protein>
<feature type="region of interest" description="Disordered" evidence="3">
    <location>
        <begin position="51"/>
        <end position="96"/>
    </location>
</feature>
<evidence type="ECO:0000313" key="5">
    <source>
        <dbReference type="EMBL" id="RKP51644.1"/>
    </source>
</evidence>
<comment type="caution">
    <text evidence="5">The sequence shown here is derived from an EMBL/GenBank/DDBJ whole genome shotgun (WGS) entry which is preliminary data.</text>
</comment>
<dbReference type="PROSITE" id="PS51677">
    <property type="entry name" value="NODB"/>
    <property type="match status" value="1"/>
</dbReference>
<feature type="compositionally biased region" description="Low complexity" evidence="3">
    <location>
        <begin position="51"/>
        <end position="60"/>
    </location>
</feature>
<dbReference type="PANTHER" id="PTHR10587:SF133">
    <property type="entry name" value="CHITIN DEACETYLASE 1-RELATED"/>
    <property type="match status" value="1"/>
</dbReference>
<feature type="compositionally biased region" description="Pro residues" evidence="3">
    <location>
        <begin position="67"/>
        <end position="81"/>
    </location>
</feature>
<dbReference type="GO" id="GO:0016020">
    <property type="term" value="C:membrane"/>
    <property type="evidence" value="ECO:0007669"/>
    <property type="project" value="TreeGrafter"/>
</dbReference>
<reference evidence="5 6" key="1">
    <citation type="submission" date="2018-10" db="EMBL/GenBank/DDBJ databases">
        <title>Cohnella sp. M2MS4P-1, whole genome shotgun sequence.</title>
        <authorList>
            <person name="Tuo L."/>
        </authorList>
    </citation>
    <scope>NUCLEOTIDE SEQUENCE [LARGE SCALE GENOMIC DNA]</scope>
    <source>
        <strain evidence="5 6">M2MS4P-1</strain>
    </source>
</reference>
<dbReference type="Pfam" id="PF01522">
    <property type="entry name" value="Polysacc_deac_1"/>
    <property type="match status" value="1"/>
</dbReference>
<dbReference type="InterPro" id="IPR002509">
    <property type="entry name" value="NODB_dom"/>
</dbReference>
<dbReference type="GO" id="GO:0005975">
    <property type="term" value="P:carbohydrate metabolic process"/>
    <property type="evidence" value="ECO:0007669"/>
    <property type="project" value="InterPro"/>
</dbReference>
<feature type="domain" description="NodB homology" evidence="4">
    <location>
        <begin position="100"/>
        <end position="283"/>
    </location>
</feature>
<keyword evidence="6" id="KW-1185">Reference proteome</keyword>